<dbReference type="Proteomes" id="UP000325385">
    <property type="component" value="Chromosome"/>
</dbReference>
<gene>
    <name evidence="1" type="ORF">D0Y83_04480</name>
</gene>
<dbReference type="AlphaFoldDB" id="A0A5P6N9B9"/>
<proteinExistence type="predicted"/>
<reference evidence="2" key="1">
    <citation type="submission" date="2018-09" db="EMBL/GenBank/DDBJ databases">
        <title>Nocardia yunnanensis sp. nov., an actinomycete isolated from a soil sample.</title>
        <authorList>
            <person name="Zhang J."/>
        </authorList>
    </citation>
    <scope>NUCLEOTIDE SEQUENCE [LARGE SCALE GENOMIC DNA]</scope>
    <source>
        <strain evidence="2">21-3</strain>
    </source>
</reference>
<dbReference type="EMBL" id="CP032228">
    <property type="protein sequence ID" value="QFI62611.1"/>
    <property type="molecule type" value="Genomic_DNA"/>
</dbReference>
<evidence type="ECO:0000313" key="2">
    <source>
        <dbReference type="Proteomes" id="UP000325385"/>
    </source>
</evidence>
<sequence>MGAKLFLGVVNTIKISYIDLDCAHRCIVKWNIFIVRYQMNVWLTQHMPYRQLIKYIWISFR</sequence>
<evidence type="ECO:0000313" key="1">
    <source>
        <dbReference type="EMBL" id="QFI62611.1"/>
    </source>
</evidence>
<accession>A0A5P6N9B9</accession>
<protein>
    <submittedName>
        <fullName evidence="1">Uncharacterized protein</fullName>
    </submittedName>
</protein>
<name>A0A5P6N9B9_9SPHN</name>
<organism evidence="1 2">
    <name type="scientific">Qipengyuania flava</name>
    <dbReference type="NCBI Taxonomy" id="192812"/>
    <lineage>
        <taxon>Bacteria</taxon>
        <taxon>Pseudomonadati</taxon>
        <taxon>Pseudomonadota</taxon>
        <taxon>Alphaproteobacteria</taxon>
        <taxon>Sphingomonadales</taxon>
        <taxon>Erythrobacteraceae</taxon>
        <taxon>Qipengyuania</taxon>
    </lineage>
</organism>